<dbReference type="EMBL" id="JF274993">
    <property type="protein sequence ID" value="AEX01018.1"/>
    <property type="molecule type" value="Genomic_DNA"/>
</dbReference>
<keyword evidence="1" id="KW-0614">Plasmid</keyword>
<organism evidence="1">
    <name type="scientific">Salmonella typhimurium</name>
    <dbReference type="NCBI Taxonomy" id="90371"/>
    <lineage>
        <taxon>Bacteria</taxon>
        <taxon>Pseudomonadati</taxon>
        <taxon>Pseudomonadota</taxon>
        <taxon>Gammaproteobacteria</taxon>
        <taxon>Enterobacterales</taxon>
        <taxon>Enterobacteriaceae</taxon>
        <taxon>Salmonella</taxon>
    </lineage>
</organism>
<name>G9CB53_SALTM</name>
<accession>G9CB53</accession>
<geneLocation type="plasmid" evidence="1">
    <name>pSal8934a</name>
</geneLocation>
<proteinExistence type="predicted"/>
<sequence>MGYNVNVFIFVHIDADDDFQVPDWHVGQCQSGTWRKSNSGSTVITGRIANGQQIPLPTGFSASQCSWSVSNAENPQGWKPNYFAGSVATYDANRIVKCGFYDEYNFHKGTFRADLTGKCSYVVACQN</sequence>
<dbReference type="AlphaFoldDB" id="G9CB53"/>
<evidence type="ECO:0000313" key="1">
    <source>
        <dbReference type="EMBL" id="AEX01018.1"/>
    </source>
</evidence>
<gene>
    <name evidence="1" type="ORF">pSal8934a025</name>
</gene>
<protein>
    <submittedName>
        <fullName evidence="1">Shufflon protein B</fullName>
    </submittedName>
</protein>
<reference evidence="1" key="1">
    <citation type="submission" date="2011-01" db="EMBL/GenBank/DDBJ databases">
        <title>Hitchhiking as a natural way of spreading antibiotic resistance and virulence genes from Salmonella enterica.</title>
        <authorList>
            <person name="Krol J.E."/>
            <person name="Orfe L.H."/>
            <person name="Sota M."/>
            <person name="Rogers L.M."/>
            <person name="Top E.M."/>
            <person name="Call D.R."/>
        </authorList>
    </citation>
    <scope>NUCLEOTIDE SEQUENCE</scope>
    <source>
        <strain evidence="1">8943</strain>
        <plasmid evidence="1">pSal8934a</plasmid>
    </source>
</reference>